<name>A0A173VA40_9FIRM</name>
<sequence length="118" mass="13915">MNMNSRNVTYSTVGDYQLPNLTLTQPRKPLGKYGRLRRTYLKDHRPVLYNTMLLNGSLYPHLMEVEQTAESRMQQTMEQLLKQTPAPDKENRQMEWVQHMNSLKAQAEELVLMELIYS</sequence>
<protein>
    <submittedName>
        <fullName evidence="2">TnpV protein</fullName>
    </submittedName>
</protein>
<evidence type="ECO:0000313" key="2">
    <source>
        <dbReference type="EMBL" id="RAW49433.1"/>
    </source>
</evidence>
<reference evidence="2 4" key="2">
    <citation type="submission" date="2018-02" db="EMBL/GenBank/DDBJ databases">
        <title>Complete genome sequencing of Faecalibacterium prausnitzii strains isolated from the human gut.</title>
        <authorList>
            <person name="Fitzgerald B.C."/>
            <person name="Shkoporov A.N."/>
            <person name="Ross P.R."/>
            <person name="Hill C."/>
        </authorList>
    </citation>
    <scope>NUCLEOTIDE SEQUENCE [LARGE SCALE GENOMIC DNA]</scope>
    <source>
        <strain evidence="2 4">APC942/32-1</strain>
    </source>
</reference>
<dbReference type="Proteomes" id="UP000095649">
    <property type="component" value="Unassembled WGS sequence"/>
</dbReference>
<organism evidence="1 3">
    <name type="scientific">Faecalibacterium prausnitzii</name>
    <dbReference type="NCBI Taxonomy" id="853"/>
    <lineage>
        <taxon>Bacteria</taxon>
        <taxon>Bacillati</taxon>
        <taxon>Bacillota</taxon>
        <taxon>Clostridia</taxon>
        <taxon>Eubacteriales</taxon>
        <taxon>Oscillospiraceae</taxon>
        <taxon>Faecalibacterium</taxon>
    </lineage>
</organism>
<accession>A0A173VA40</accession>
<dbReference type="Pfam" id="PF14198">
    <property type="entry name" value="TnpV"/>
    <property type="match status" value="1"/>
</dbReference>
<dbReference type="Proteomes" id="UP000251144">
    <property type="component" value="Unassembled WGS sequence"/>
</dbReference>
<dbReference type="EMBL" id="PRLB01000024">
    <property type="protein sequence ID" value="RAW49433.1"/>
    <property type="molecule type" value="Genomic_DNA"/>
</dbReference>
<proteinExistence type="predicted"/>
<evidence type="ECO:0000313" key="1">
    <source>
        <dbReference type="EMBL" id="CUN24083.1"/>
    </source>
</evidence>
<evidence type="ECO:0000313" key="4">
    <source>
        <dbReference type="Proteomes" id="UP000251144"/>
    </source>
</evidence>
<dbReference type="InterPro" id="IPR026989">
    <property type="entry name" value="TnpV"/>
</dbReference>
<reference evidence="1 3" key="1">
    <citation type="submission" date="2015-09" db="EMBL/GenBank/DDBJ databases">
        <authorList>
            <consortium name="Pathogen Informatics"/>
        </authorList>
    </citation>
    <scope>NUCLEOTIDE SEQUENCE [LARGE SCALE GENOMIC DNA]</scope>
    <source>
        <strain evidence="1 3">2789STDY5834970</strain>
    </source>
</reference>
<evidence type="ECO:0000313" key="3">
    <source>
        <dbReference type="Proteomes" id="UP000095649"/>
    </source>
</evidence>
<dbReference type="EMBL" id="CYXN01000044">
    <property type="protein sequence ID" value="CUN24083.1"/>
    <property type="molecule type" value="Genomic_DNA"/>
</dbReference>
<dbReference type="OrthoDB" id="9797564at2"/>
<dbReference type="RefSeq" id="WP_081028501.1">
    <property type="nucleotide sequence ID" value="NZ_PRLB01000024.1"/>
</dbReference>
<gene>
    <name evidence="2" type="ORF">C4N26_14470</name>
    <name evidence="1" type="ORF">ERS852582_02729</name>
</gene>
<dbReference type="AlphaFoldDB" id="A0A173VA40"/>